<evidence type="ECO:0000256" key="1">
    <source>
        <dbReference type="SAM" id="Coils"/>
    </source>
</evidence>
<reference evidence="3 4" key="1">
    <citation type="submission" date="2016-04" db="EMBL/GenBank/DDBJ databases">
        <title>Genome analyses suggest a sexual origin of heterokaryosis in a supposedly ancient asexual fungus.</title>
        <authorList>
            <person name="Ropars J."/>
            <person name="Sedzielewska K."/>
            <person name="Noel J."/>
            <person name="Charron P."/>
            <person name="Farinelli L."/>
            <person name="Marton T."/>
            <person name="Kruger M."/>
            <person name="Pelin A."/>
            <person name="Brachmann A."/>
            <person name="Corradi N."/>
        </authorList>
    </citation>
    <scope>NUCLEOTIDE SEQUENCE [LARGE SCALE GENOMIC DNA]</scope>
    <source>
        <strain evidence="3 4">C2</strain>
    </source>
</reference>
<dbReference type="VEuPathDB" id="FungiDB:FUN_000117"/>
<evidence type="ECO:0000313" key="4">
    <source>
        <dbReference type="Proteomes" id="UP000233469"/>
    </source>
</evidence>
<sequence length="136" mass="15731">MGDEEEFSTDRELNNNNIKNGTAKGGSIHYKQANKNSNQADIVTIKTQINEIATLLKDFKEEQNNMKNEFSEIKQKFNTNHENDNNDTILKLQEKMDKQDSVLDKISSVLFNLTKQVTFLDSNSNQQEAINYRWGR</sequence>
<gene>
    <name evidence="3" type="ORF">RhiirC2_795357</name>
</gene>
<dbReference type="Proteomes" id="UP000233469">
    <property type="component" value="Unassembled WGS sequence"/>
</dbReference>
<evidence type="ECO:0000313" key="3">
    <source>
        <dbReference type="EMBL" id="PKK59071.1"/>
    </source>
</evidence>
<reference evidence="3 4" key="2">
    <citation type="submission" date="2017-10" db="EMBL/GenBank/DDBJ databases">
        <title>Extensive intraspecific genome diversity in a model arbuscular mycorrhizal fungus.</title>
        <authorList>
            <person name="Chen E.C.H."/>
            <person name="Morin E."/>
            <person name="Baudet D."/>
            <person name="Noel J."/>
            <person name="Ndikumana S."/>
            <person name="Charron P."/>
            <person name="St-Onge C."/>
            <person name="Giorgi J."/>
            <person name="Grigoriev I.V."/>
            <person name="Roux C."/>
            <person name="Martin F.M."/>
            <person name="Corradi N."/>
        </authorList>
    </citation>
    <scope>NUCLEOTIDE SEQUENCE [LARGE SCALE GENOMIC DNA]</scope>
    <source>
        <strain evidence="3 4">C2</strain>
    </source>
</reference>
<proteinExistence type="predicted"/>
<dbReference type="EMBL" id="LLXL01003235">
    <property type="protein sequence ID" value="PKK59071.1"/>
    <property type="molecule type" value="Genomic_DNA"/>
</dbReference>
<comment type="caution">
    <text evidence="3">The sequence shown here is derived from an EMBL/GenBank/DDBJ whole genome shotgun (WGS) entry which is preliminary data.</text>
</comment>
<keyword evidence="1" id="KW-0175">Coiled coil</keyword>
<organism evidence="3 4">
    <name type="scientific">Rhizophagus irregularis</name>
    <dbReference type="NCBI Taxonomy" id="588596"/>
    <lineage>
        <taxon>Eukaryota</taxon>
        <taxon>Fungi</taxon>
        <taxon>Fungi incertae sedis</taxon>
        <taxon>Mucoromycota</taxon>
        <taxon>Glomeromycotina</taxon>
        <taxon>Glomeromycetes</taxon>
        <taxon>Glomerales</taxon>
        <taxon>Glomeraceae</taxon>
        <taxon>Rhizophagus</taxon>
    </lineage>
</organism>
<evidence type="ECO:0000256" key="2">
    <source>
        <dbReference type="SAM" id="MobiDB-lite"/>
    </source>
</evidence>
<feature type="coiled-coil region" evidence="1">
    <location>
        <begin position="45"/>
        <end position="76"/>
    </location>
</feature>
<accession>A0A2N1MBQ2</accession>
<feature type="region of interest" description="Disordered" evidence="2">
    <location>
        <begin position="1"/>
        <end position="29"/>
    </location>
</feature>
<dbReference type="AlphaFoldDB" id="A0A2N1MBQ2"/>
<name>A0A2N1MBQ2_9GLOM</name>
<protein>
    <submittedName>
        <fullName evidence="3">Uncharacterized protein</fullName>
    </submittedName>
</protein>